<dbReference type="NCBIfam" id="TIGR01378">
    <property type="entry name" value="thi_PPkinase"/>
    <property type="match status" value="1"/>
</dbReference>
<dbReference type="GO" id="GO:0009229">
    <property type="term" value="P:thiamine diphosphate biosynthetic process"/>
    <property type="evidence" value="ECO:0007669"/>
    <property type="project" value="InterPro"/>
</dbReference>
<evidence type="ECO:0000256" key="2">
    <source>
        <dbReference type="ARBA" id="ARBA00022741"/>
    </source>
</evidence>
<dbReference type="Gene3D" id="3.40.50.10240">
    <property type="entry name" value="Thiamin pyrophosphokinase, catalytic domain"/>
    <property type="match status" value="1"/>
</dbReference>
<keyword evidence="1" id="KW-0808">Transferase</keyword>
<keyword evidence="2" id="KW-0547">Nucleotide-binding</keyword>
<dbReference type="InterPro" id="IPR007373">
    <property type="entry name" value="Thiamin_PyroPKinase_B1-bd"/>
</dbReference>
<dbReference type="SUPFAM" id="SSF63999">
    <property type="entry name" value="Thiamin pyrophosphokinase, catalytic domain"/>
    <property type="match status" value="1"/>
</dbReference>
<dbReference type="Pfam" id="PF04263">
    <property type="entry name" value="TPK_catalytic"/>
    <property type="match status" value="1"/>
</dbReference>
<dbReference type="AlphaFoldDB" id="A0A310SEX6"/>
<dbReference type="GO" id="GO:0016301">
    <property type="term" value="F:kinase activity"/>
    <property type="evidence" value="ECO:0007669"/>
    <property type="project" value="UniProtKB-KW"/>
</dbReference>
<dbReference type="GO" id="GO:0005524">
    <property type="term" value="F:ATP binding"/>
    <property type="evidence" value="ECO:0007669"/>
    <property type="project" value="UniProtKB-KW"/>
</dbReference>
<name>A0A310SEX6_9HYME</name>
<evidence type="ECO:0000256" key="4">
    <source>
        <dbReference type="ARBA" id="ARBA00022840"/>
    </source>
</evidence>
<sequence length="284" mass="32171">MPKSVMQCDPSLNKTVWDPLQIFNCCIQYKYAVVILNSPLDWKNNSLLQIWKKAEVKVTVDGGTFRWIQYLKKQGIDLLNEHNNEYVPTLITGDMDSCSGLILEQLKSMGSMIIETPDQNHTDYVKALIELRHYAEKKDIKLNGIYVFADSSGRFDHIMGNINTLYKSDELIKNVQIIQIANNSLTWILRPGFHSIIIPKILVQNSSWCGLLPIGAPVNCIITTGLKWNLNNTTLKFGDLVSSSNTYDNSSEVTVNTDSSLVWTMGIEPLQKNIDDYQISSNTY</sequence>
<dbReference type="FunFam" id="2.60.120.320:FF:000001">
    <property type="entry name" value="Thiamine pyrophosphokinase"/>
    <property type="match status" value="1"/>
</dbReference>
<keyword evidence="4" id="KW-0067">ATP-binding</keyword>
<dbReference type="SUPFAM" id="SSF63862">
    <property type="entry name" value="Thiamin pyrophosphokinase, substrate-binding domain"/>
    <property type="match status" value="1"/>
</dbReference>
<feature type="domain" description="Thiamin pyrophosphokinase thiamin-binding" evidence="5">
    <location>
        <begin position="194"/>
        <end position="261"/>
    </location>
</feature>
<reference evidence="6 7" key="1">
    <citation type="submission" date="2015-07" db="EMBL/GenBank/DDBJ databases">
        <title>The genome of Eufriesea mexicana.</title>
        <authorList>
            <person name="Pan H."/>
            <person name="Kapheim K."/>
        </authorList>
    </citation>
    <scope>NUCLEOTIDE SEQUENCE [LARGE SCALE GENOMIC DNA]</scope>
    <source>
        <strain evidence="6">0111107269</strain>
        <tissue evidence="6">Whole body</tissue>
    </source>
</reference>
<dbReference type="Proteomes" id="UP000250275">
    <property type="component" value="Unassembled WGS sequence"/>
</dbReference>
<dbReference type="Gene3D" id="2.60.120.320">
    <property type="entry name" value="Thiamin pyrophosphokinase, thiamin-binding domain"/>
    <property type="match status" value="1"/>
</dbReference>
<dbReference type="GO" id="GO:0006772">
    <property type="term" value="P:thiamine metabolic process"/>
    <property type="evidence" value="ECO:0007669"/>
    <property type="project" value="InterPro"/>
</dbReference>
<evidence type="ECO:0000313" key="6">
    <source>
        <dbReference type="EMBL" id="OAD51950.1"/>
    </source>
</evidence>
<gene>
    <name evidence="6" type="ORF">WN48_03736</name>
</gene>
<protein>
    <submittedName>
        <fullName evidence="6">Thiamin pyrophosphokinase 1</fullName>
    </submittedName>
</protein>
<dbReference type="PANTHER" id="PTHR13622">
    <property type="entry name" value="THIAMIN PYROPHOSPHOKINASE"/>
    <property type="match status" value="1"/>
</dbReference>
<dbReference type="InterPro" id="IPR007371">
    <property type="entry name" value="TPK_catalytic"/>
</dbReference>
<dbReference type="Pfam" id="PF04265">
    <property type="entry name" value="TPK_B1_binding"/>
    <property type="match status" value="1"/>
</dbReference>
<dbReference type="GO" id="GO:0004788">
    <property type="term" value="F:thiamine diphosphokinase activity"/>
    <property type="evidence" value="ECO:0007669"/>
    <property type="project" value="InterPro"/>
</dbReference>
<evidence type="ECO:0000256" key="1">
    <source>
        <dbReference type="ARBA" id="ARBA00022679"/>
    </source>
</evidence>
<evidence type="ECO:0000256" key="3">
    <source>
        <dbReference type="ARBA" id="ARBA00022777"/>
    </source>
</evidence>
<evidence type="ECO:0000259" key="5">
    <source>
        <dbReference type="SMART" id="SM00983"/>
    </source>
</evidence>
<dbReference type="InterPro" id="IPR006282">
    <property type="entry name" value="Thi_PPkinase"/>
</dbReference>
<dbReference type="CDD" id="cd07995">
    <property type="entry name" value="TPK"/>
    <property type="match status" value="1"/>
</dbReference>
<evidence type="ECO:0000313" key="7">
    <source>
        <dbReference type="Proteomes" id="UP000250275"/>
    </source>
</evidence>
<dbReference type="PANTHER" id="PTHR13622:SF8">
    <property type="entry name" value="THIAMIN PYROPHOSPHOKINASE 1"/>
    <property type="match status" value="1"/>
</dbReference>
<dbReference type="GO" id="GO:0030975">
    <property type="term" value="F:thiamine binding"/>
    <property type="evidence" value="ECO:0007669"/>
    <property type="project" value="InterPro"/>
</dbReference>
<proteinExistence type="predicted"/>
<dbReference type="InterPro" id="IPR036371">
    <property type="entry name" value="TPK_B1-bd_sf"/>
</dbReference>
<dbReference type="EMBL" id="KQ780345">
    <property type="protein sequence ID" value="OAD51950.1"/>
    <property type="molecule type" value="Genomic_DNA"/>
</dbReference>
<dbReference type="FunFam" id="3.40.50.10240:FF:000006">
    <property type="entry name" value="Thiamin pyrophosphokinase 1"/>
    <property type="match status" value="1"/>
</dbReference>
<dbReference type="InterPro" id="IPR036759">
    <property type="entry name" value="TPK_catalytic_sf"/>
</dbReference>
<keyword evidence="7" id="KW-1185">Reference proteome</keyword>
<accession>A0A310SEX6</accession>
<dbReference type="SMART" id="SM00983">
    <property type="entry name" value="TPK_B1_binding"/>
    <property type="match status" value="1"/>
</dbReference>
<organism evidence="6 7">
    <name type="scientific">Eufriesea mexicana</name>
    <dbReference type="NCBI Taxonomy" id="516756"/>
    <lineage>
        <taxon>Eukaryota</taxon>
        <taxon>Metazoa</taxon>
        <taxon>Ecdysozoa</taxon>
        <taxon>Arthropoda</taxon>
        <taxon>Hexapoda</taxon>
        <taxon>Insecta</taxon>
        <taxon>Pterygota</taxon>
        <taxon>Neoptera</taxon>
        <taxon>Endopterygota</taxon>
        <taxon>Hymenoptera</taxon>
        <taxon>Apocrita</taxon>
        <taxon>Aculeata</taxon>
        <taxon>Apoidea</taxon>
        <taxon>Anthophila</taxon>
        <taxon>Apidae</taxon>
        <taxon>Eufriesea</taxon>
    </lineage>
</organism>
<keyword evidence="3 6" id="KW-0418">Kinase</keyword>
<dbReference type="OrthoDB" id="25149at2759"/>